<evidence type="ECO:0000256" key="4">
    <source>
        <dbReference type="ARBA" id="ARBA00022801"/>
    </source>
</evidence>
<protein>
    <submittedName>
        <fullName evidence="8">Peptidoglycan DD-metalloendopeptidase family protein</fullName>
    </submittedName>
</protein>
<keyword evidence="9" id="KW-1185">Reference proteome</keyword>
<dbReference type="SUPFAM" id="SSF53955">
    <property type="entry name" value="Lysozyme-like"/>
    <property type="match status" value="1"/>
</dbReference>
<sequence>MSTSMVATAGLGSTAGMVLLVALVIAPSSDSGCAPGAEMIGHAEAAVSLPAPSANRTHPLGGSFTVSDVFGARGGAHKGVDFAAPAGTPILAAAAGRVVAAGPASGFGNWIVVDSVDEQGRRFSTVYGHMFDDGVHVRVGDQVTAGQHIADVGSAGESTGPHLHFEVVPGGRLEGGSPIDPIPWLAGVVTPGISRDQLCTNGFGTPGASLAPGKVPPELEQWFRRGGSLCPQISASLLAAQVQQESGFVRDLTSPAGAQGLAQFLPGTAKAIDPLDGQPFVIDADGNGATSVWDDGDAIVGQARYMCYLASQAEQWNASGRVHGDVPALALAAYNAGADKVLAYEGIPPYAETQAYVSRILATEPNFRIPGGSGEFVPDGRTDVGLQIVAAARQWIGTPYVWGGGGPGGPSNGGFDCSGFTSAAVFAATGRTLPRTSEQQWEVGAEVPLDHARPGDLLFSNFGPAGPGHVAIAAGSGQEIEAPQPGEYVKEGPVSSGARARRIT</sequence>
<keyword evidence="5" id="KW-0788">Thiol protease</keyword>
<evidence type="ECO:0000256" key="6">
    <source>
        <dbReference type="SAM" id="MobiDB-lite"/>
    </source>
</evidence>
<evidence type="ECO:0000256" key="3">
    <source>
        <dbReference type="ARBA" id="ARBA00022729"/>
    </source>
</evidence>
<dbReference type="Pfam" id="PF01551">
    <property type="entry name" value="Peptidase_M23"/>
    <property type="match status" value="1"/>
</dbReference>
<accession>A0A6G9YLI5</accession>
<dbReference type="GO" id="GO:0008234">
    <property type="term" value="F:cysteine-type peptidase activity"/>
    <property type="evidence" value="ECO:0007669"/>
    <property type="project" value="UniProtKB-KW"/>
</dbReference>
<dbReference type="InterPro" id="IPR008258">
    <property type="entry name" value="Transglycosylase_SLT_dom_1"/>
</dbReference>
<dbReference type="Proteomes" id="UP000503540">
    <property type="component" value="Chromosome"/>
</dbReference>
<dbReference type="InterPro" id="IPR038765">
    <property type="entry name" value="Papain-like_cys_pep_sf"/>
</dbReference>
<organism evidence="8 9">
    <name type="scientific">Nocardia arthritidis</name>
    <dbReference type="NCBI Taxonomy" id="228602"/>
    <lineage>
        <taxon>Bacteria</taxon>
        <taxon>Bacillati</taxon>
        <taxon>Actinomycetota</taxon>
        <taxon>Actinomycetes</taxon>
        <taxon>Mycobacteriales</taxon>
        <taxon>Nocardiaceae</taxon>
        <taxon>Nocardia</taxon>
    </lineage>
</organism>
<evidence type="ECO:0000256" key="1">
    <source>
        <dbReference type="ARBA" id="ARBA00007074"/>
    </source>
</evidence>
<dbReference type="RefSeq" id="WP_167476407.1">
    <property type="nucleotide sequence ID" value="NZ_CP046172.1"/>
</dbReference>
<keyword evidence="3" id="KW-0732">Signal</keyword>
<dbReference type="Pfam" id="PF01464">
    <property type="entry name" value="SLT"/>
    <property type="match status" value="1"/>
</dbReference>
<evidence type="ECO:0000313" key="9">
    <source>
        <dbReference type="Proteomes" id="UP000503540"/>
    </source>
</evidence>
<dbReference type="InterPro" id="IPR023346">
    <property type="entry name" value="Lysozyme-like_dom_sf"/>
</dbReference>
<dbReference type="CDD" id="cd12797">
    <property type="entry name" value="M23_peptidase"/>
    <property type="match status" value="1"/>
</dbReference>
<feature type="region of interest" description="Disordered" evidence="6">
    <location>
        <begin position="483"/>
        <end position="504"/>
    </location>
</feature>
<dbReference type="SUPFAM" id="SSF51261">
    <property type="entry name" value="Duplicated hybrid motif"/>
    <property type="match status" value="1"/>
</dbReference>
<proteinExistence type="inferred from homology"/>
<dbReference type="Gene3D" id="3.90.1720.10">
    <property type="entry name" value="endopeptidase domain like (from Nostoc punctiforme)"/>
    <property type="match status" value="1"/>
</dbReference>
<dbReference type="Pfam" id="PF00877">
    <property type="entry name" value="NLPC_P60"/>
    <property type="match status" value="1"/>
</dbReference>
<evidence type="ECO:0000256" key="5">
    <source>
        <dbReference type="ARBA" id="ARBA00022807"/>
    </source>
</evidence>
<keyword evidence="4" id="KW-0378">Hydrolase</keyword>
<dbReference type="InterPro" id="IPR050570">
    <property type="entry name" value="Cell_wall_metabolism_enzyme"/>
</dbReference>
<dbReference type="InterPro" id="IPR011055">
    <property type="entry name" value="Dup_hybrid_motif"/>
</dbReference>
<dbReference type="SUPFAM" id="SSF54001">
    <property type="entry name" value="Cysteine proteinases"/>
    <property type="match status" value="1"/>
</dbReference>
<dbReference type="Gene3D" id="1.10.530.10">
    <property type="match status" value="1"/>
</dbReference>
<evidence type="ECO:0000313" key="8">
    <source>
        <dbReference type="EMBL" id="QIS13937.1"/>
    </source>
</evidence>
<reference evidence="8 9" key="1">
    <citation type="journal article" date="2019" name="ACS Chem. Biol.">
        <title>Identification and Mobilization of a Cryptic Antibiotic Biosynthesis Gene Locus from a Human-Pathogenic Nocardia Isolate.</title>
        <authorList>
            <person name="Herisse M."/>
            <person name="Ishida K."/>
            <person name="Porter J.L."/>
            <person name="Howden B."/>
            <person name="Hertweck C."/>
            <person name="Stinear T.P."/>
            <person name="Pidot S.J."/>
        </authorList>
    </citation>
    <scope>NUCLEOTIDE SEQUENCE [LARGE SCALE GENOMIC DNA]</scope>
    <source>
        <strain evidence="8 9">AUSMDU00012717</strain>
    </source>
</reference>
<dbReference type="InterPro" id="IPR000064">
    <property type="entry name" value="NLP_P60_dom"/>
</dbReference>
<dbReference type="PANTHER" id="PTHR21666">
    <property type="entry name" value="PEPTIDASE-RELATED"/>
    <property type="match status" value="1"/>
</dbReference>
<feature type="domain" description="NlpC/P60" evidence="7">
    <location>
        <begin position="382"/>
        <end position="504"/>
    </location>
</feature>
<dbReference type="InterPro" id="IPR016047">
    <property type="entry name" value="M23ase_b-sheet_dom"/>
</dbReference>
<gene>
    <name evidence="8" type="ORF">F5544_30470</name>
</gene>
<dbReference type="GO" id="GO:0006508">
    <property type="term" value="P:proteolysis"/>
    <property type="evidence" value="ECO:0007669"/>
    <property type="project" value="UniProtKB-KW"/>
</dbReference>
<dbReference type="PANTHER" id="PTHR21666:SF289">
    <property type="entry name" value="L-ALA--D-GLU ENDOPEPTIDASE"/>
    <property type="match status" value="1"/>
</dbReference>
<name>A0A6G9YLI5_9NOCA</name>
<dbReference type="AlphaFoldDB" id="A0A6G9YLI5"/>
<dbReference type="Gene3D" id="2.70.70.10">
    <property type="entry name" value="Glucose Permease (Domain IIA)"/>
    <property type="match status" value="1"/>
</dbReference>
<dbReference type="KEGG" id="nah:F5544_30470"/>
<evidence type="ECO:0000256" key="2">
    <source>
        <dbReference type="ARBA" id="ARBA00022670"/>
    </source>
</evidence>
<dbReference type="PROSITE" id="PS51935">
    <property type="entry name" value="NLPC_P60"/>
    <property type="match status" value="1"/>
</dbReference>
<evidence type="ECO:0000259" key="7">
    <source>
        <dbReference type="PROSITE" id="PS51935"/>
    </source>
</evidence>
<dbReference type="EMBL" id="CP046172">
    <property type="protein sequence ID" value="QIS13937.1"/>
    <property type="molecule type" value="Genomic_DNA"/>
</dbReference>
<comment type="similarity">
    <text evidence="1">Belongs to the peptidase C40 family.</text>
</comment>
<dbReference type="GO" id="GO:0004222">
    <property type="term" value="F:metalloendopeptidase activity"/>
    <property type="evidence" value="ECO:0007669"/>
    <property type="project" value="TreeGrafter"/>
</dbReference>
<dbReference type="CDD" id="cd13399">
    <property type="entry name" value="Slt35-like"/>
    <property type="match status" value="1"/>
</dbReference>
<keyword evidence="2" id="KW-0645">Protease</keyword>